<dbReference type="PANTHER" id="PTHR42983">
    <property type="entry name" value="DINITROGENASE IRON-MOLYBDENUM COFACTOR PROTEIN-RELATED"/>
    <property type="match status" value="1"/>
</dbReference>
<dbReference type="Pfam" id="PF02579">
    <property type="entry name" value="Nitro_FeMo-Co"/>
    <property type="match status" value="1"/>
</dbReference>
<dbReference type="PANTHER" id="PTHR42983:SF1">
    <property type="entry name" value="IRON-MOLYBDENUM PROTEIN"/>
    <property type="match status" value="1"/>
</dbReference>
<sequence>MHKIAIPTDNGQVAGHFGRCPEFTLVEVNDDEIVEQNVIENPGHKPGFLPRFLNEKGADCIIASGMGMKAKNIFDDNNIEVVTGAQGPIDDVVKSYIQDRLDTEENLCDHGADGHDHDHEHGNCH</sequence>
<dbReference type="CDD" id="cd00851">
    <property type="entry name" value="MTH1175"/>
    <property type="match status" value="1"/>
</dbReference>
<dbReference type="InterPro" id="IPR003731">
    <property type="entry name" value="Di-Nase_FeMo-co_biosynth"/>
</dbReference>
<evidence type="ECO:0000313" key="2">
    <source>
        <dbReference type="EMBL" id="MBM7556386.1"/>
    </source>
</evidence>
<dbReference type="RefSeq" id="WP_204701166.1">
    <property type="nucleotide sequence ID" value="NZ_JAFBDQ010000005.1"/>
</dbReference>
<name>A0A939BRU2_9FIRM</name>
<organism evidence="2 3">
    <name type="scientific">Halanaerobacter jeridensis</name>
    <dbReference type="NCBI Taxonomy" id="706427"/>
    <lineage>
        <taxon>Bacteria</taxon>
        <taxon>Bacillati</taxon>
        <taxon>Bacillota</taxon>
        <taxon>Clostridia</taxon>
        <taxon>Halanaerobiales</taxon>
        <taxon>Halobacteroidaceae</taxon>
        <taxon>Halanaerobacter</taxon>
    </lineage>
</organism>
<dbReference type="InterPro" id="IPR036105">
    <property type="entry name" value="DiNase_FeMo-co_biosyn_sf"/>
</dbReference>
<proteinExistence type="predicted"/>
<reference evidence="2" key="1">
    <citation type="submission" date="2021-01" db="EMBL/GenBank/DDBJ databases">
        <title>Genomic Encyclopedia of Type Strains, Phase IV (KMG-IV): sequencing the most valuable type-strain genomes for metagenomic binning, comparative biology and taxonomic classification.</title>
        <authorList>
            <person name="Goeker M."/>
        </authorList>
    </citation>
    <scope>NUCLEOTIDE SEQUENCE</scope>
    <source>
        <strain evidence="2">DSM 23230</strain>
    </source>
</reference>
<dbReference type="Proteomes" id="UP000774000">
    <property type="component" value="Unassembled WGS sequence"/>
</dbReference>
<comment type="caution">
    <text evidence="2">The sequence shown here is derived from an EMBL/GenBank/DDBJ whole genome shotgun (WGS) entry which is preliminary data.</text>
</comment>
<dbReference type="Gene3D" id="3.30.420.130">
    <property type="entry name" value="Dinitrogenase iron-molybdenum cofactor biosynthesis domain"/>
    <property type="match status" value="1"/>
</dbReference>
<evidence type="ECO:0000313" key="3">
    <source>
        <dbReference type="Proteomes" id="UP000774000"/>
    </source>
</evidence>
<dbReference type="AlphaFoldDB" id="A0A939BRU2"/>
<gene>
    <name evidence="2" type="ORF">JOC47_001229</name>
</gene>
<protein>
    <submittedName>
        <fullName evidence="2">Fe-Mo cluster-binding NifX family protein</fullName>
    </submittedName>
</protein>
<feature type="domain" description="Dinitrogenase iron-molybdenum cofactor biosynthesis" evidence="1">
    <location>
        <begin position="10"/>
        <end position="98"/>
    </location>
</feature>
<dbReference type="InterPro" id="IPR033913">
    <property type="entry name" value="MTH1175_dom"/>
</dbReference>
<evidence type="ECO:0000259" key="1">
    <source>
        <dbReference type="Pfam" id="PF02579"/>
    </source>
</evidence>
<dbReference type="SUPFAM" id="SSF53146">
    <property type="entry name" value="Nitrogenase accessory factor-like"/>
    <property type="match status" value="1"/>
</dbReference>
<accession>A0A939BRU2</accession>
<keyword evidence="3" id="KW-1185">Reference proteome</keyword>
<dbReference type="EMBL" id="JAFBDQ010000005">
    <property type="protein sequence ID" value="MBM7556386.1"/>
    <property type="molecule type" value="Genomic_DNA"/>
</dbReference>